<evidence type="ECO:0000259" key="3">
    <source>
        <dbReference type="PROSITE" id="PS50902"/>
    </source>
</evidence>
<evidence type="ECO:0000313" key="4">
    <source>
        <dbReference type="EMBL" id="GMM58481.1"/>
    </source>
</evidence>
<dbReference type="GO" id="GO:0032126">
    <property type="term" value="C:eisosome"/>
    <property type="evidence" value="ECO:0007669"/>
    <property type="project" value="UniProtKB-ARBA"/>
</dbReference>
<comment type="caution">
    <text evidence="4">The sequence shown here is derived from an EMBL/GenBank/DDBJ whole genome shotgun (WGS) entry which is preliminary data.</text>
</comment>
<dbReference type="GO" id="GO:0010181">
    <property type="term" value="F:FMN binding"/>
    <property type="evidence" value="ECO:0007669"/>
    <property type="project" value="InterPro"/>
</dbReference>
<dbReference type="FunFam" id="3.40.50.360:FF:000001">
    <property type="entry name" value="NAD(P)H dehydrogenase (Quinone) FQR1-like"/>
    <property type="match status" value="1"/>
</dbReference>
<dbReference type="Proteomes" id="UP001377567">
    <property type="component" value="Unassembled WGS sequence"/>
</dbReference>
<feature type="region of interest" description="Disordered" evidence="2">
    <location>
        <begin position="205"/>
        <end position="258"/>
    </location>
</feature>
<name>A0AAV5S630_MAUHU</name>
<dbReference type="SUPFAM" id="SSF52218">
    <property type="entry name" value="Flavoproteins"/>
    <property type="match status" value="1"/>
</dbReference>
<dbReference type="EMBL" id="BTGD01000025">
    <property type="protein sequence ID" value="GMM58481.1"/>
    <property type="molecule type" value="Genomic_DNA"/>
</dbReference>
<sequence length="258" mass="27715">MVKIAIITYSTYGHIDQLAESVKKGIEDAGGHADLFRVPETLSDDILTQMNAPVAKKDVPVATEETLEKYDAFLLGLPTRFGTLPAQWSTFWDRTGALWAQGALNGKLAGFFISSSSYGGGQEATVRNCLSYIVHHGMIYVPLGYKNAFAELANLEEVHGGSPWGAGTLAGADGSRSASYIEVKIAEIQGKTFYETAKKFFPGDDKAADGAEPATGAKTTETKKDAKPAAKRTADKPAEAKKDEEKKESSMMDCCTVM</sequence>
<dbReference type="NCBIfam" id="TIGR01755">
    <property type="entry name" value="flav_wrbA"/>
    <property type="match status" value="1"/>
</dbReference>
<dbReference type="PANTHER" id="PTHR30546">
    <property type="entry name" value="FLAVODOXIN-RELATED PROTEIN WRBA-RELATED"/>
    <property type="match status" value="1"/>
</dbReference>
<gene>
    <name evidence="4" type="ORF">DAKH74_050980</name>
</gene>
<dbReference type="GO" id="GO:0160020">
    <property type="term" value="P:positive regulation of ferroptosis"/>
    <property type="evidence" value="ECO:0007669"/>
    <property type="project" value="UniProtKB-ARBA"/>
</dbReference>
<dbReference type="Pfam" id="PF03358">
    <property type="entry name" value="FMN_red"/>
    <property type="match status" value="1"/>
</dbReference>
<reference evidence="4 5" key="1">
    <citation type="journal article" date="2023" name="Elife">
        <title>Identification of key yeast species and microbe-microbe interactions impacting larval growth of Drosophila in the wild.</title>
        <authorList>
            <person name="Mure A."/>
            <person name="Sugiura Y."/>
            <person name="Maeda R."/>
            <person name="Honda K."/>
            <person name="Sakurai N."/>
            <person name="Takahashi Y."/>
            <person name="Watada M."/>
            <person name="Katoh T."/>
            <person name="Gotoh A."/>
            <person name="Gotoh Y."/>
            <person name="Taniguchi I."/>
            <person name="Nakamura K."/>
            <person name="Hayashi T."/>
            <person name="Katayama T."/>
            <person name="Uemura T."/>
            <person name="Hattori Y."/>
        </authorList>
    </citation>
    <scope>NUCLEOTIDE SEQUENCE [LARGE SCALE GENOMIC DNA]</scope>
    <source>
        <strain evidence="4 5">KH-74</strain>
    </source>
</reference>
<proteinExistence type="inferred from homology"/>
<dbReference type="InterPro" id="IPR008254">
    <property type="entry name" value="Flavodoxin/NO_synth"/>
</dbReference>
<evidence type="ECO:0000313" key="5">
    <source>
        <dbReference type="Proteomes" id="UP001377567"/>
    </source>
</evidence>
<dbReference type="NCBIfam" id="NF002999">
    <property type="entry name" value="PRK03767.1"/>
    <property type="match status" value="1"/>
</dbReference>
<dbReference type="GO" id="GO:0016020">
    <property type="term" value="C:membrane"/>
    <property type="evidence" value="ECO:0007669"/>
    <property type="project" value="TreeGrafter"/>
</dbReference>
<feature type="compositionally biased region" description="Basic and acidic residues" evidence="2">
    <location>
        <begin position="220"/>
        <end position="250"/>
    </location>
</feature>
<dbReference type="PANTHER" id="PTHR30546:SF23">
    <property type="entry name" value="FLAVOPROTEIN-LIKE PROTEIN YCP4-RELATED"/>
    <property type="match status" value="1"/>
</dbReference>
<organism evidence="4 5">
    <name type="scientific">Maudiozyma humilis</name>
    <name type="common">Sour dough yeast</name>
    <name type="synonym">Kazachstania humilis</name>
    <dbReference type="NCBI Taxonomy" id="51915"/>
    <lineage>
        <taxon>Eukaryota</taxon>
        <taxon>Fungi</taxon>
        <taxon>Dikarya</taxon>
        <taxon>Ascomycota</taxon>
        <taxon>Saccharomycotina</taxon>
        <taxon>Saccharomycetes</taxon>
        <taxon>Saccharomycetales</taxon>
        <taxon>Saccharomycetaceae</taxon>
        <taxon>Maudiozyma</taxon>
    </lineage>
</organism>
<feature type="domain" description="Flavodoxin-like" evidence="3">
    <location>
        <begin position="4"/>
        <end position="193"/>
    </location>
</feature>
<dbReference type="InterPro" id="IPR010089">
    <property type="entry name" value="Flavoprotein_WrbA-like"/>
</dbReference>
<protein>
    <submittedName>
        <fullName evidence="4">Flavodoxin-like fold family protein</fullName>
    </submittedName>
</protein>
<comment type="similarity">
    <text evidence="1">Belongs to the WrbA family.</text>
</comment>
<dbReference type="Gene3D" id="3.40.50.360">
    <property type="match status" value="1"/>
</dbReference>
<dbReference type="GO" id="GO:0003955">
    <property type="term" value="F:NAD(P)H dehydrogenase (quinone) activity"/>
    <property type="evidence" value="ECO:0007669"/>
    <property type="project" value="InterPro"/>
</dbReference>
<dbReference type="AlphaFoldDB" id="A0AAV5S630"/>
<dbReference type="InterPro" id="IPR005025">
    <property type="entry name" value="FMN_Rdtase-like_dom"/>
</dbReference>
<accession>A0AAV5S630</accession>
<keyword evidence="5" id="KW-1185">Reference proteome</keyword>
<evidence type="ECO:0000256" key="1">
    <source>
        <dbReference type="ARBA" id="ARBA00006961"/>
    </source>
</evidence>
<dbReference type="PROSITE" id="PS50902">
    <property type="entry name" value="FLAVODOXIN_LIKE"/>
    <property type="match status" value="1"/>
</dbReference>
<dbReference type="InterPro" id="IPR029039">
    <property type="entry name" value="Flavoprotein-like_sf"/>
</dbReference>
<evidence type="ECO:0000256" key="2">
    <source>
        <dbReference type="SAM" id="MobiDB-lite"/>
    </source>
</evidence>